<evidence type="ECO:0000256" key="8">
    <source>
        <dbReference type="RuleBase" id="RU363032"/>
    </source>
</evidence>
<feature type="transmembrane region" description="Helical" evidence="8">
    <location>
        <begin position="80"/>
        <end position="97"/>
    </location>
</feature>
<evidence type="ECO:0000256" key="7">
    <source>
        <dbReference type="ARBA" id="ARBA00035652"/>
    </source>
</evidence>
<keyword evidence="2 8" id="KW-0813">Transport</keyword>
<evidence type="ECO:0000256" key="6">
    <source>
        <dbReference type="ARBA" id="ARBA00035642"/>
    </source>
</evidence>
<protein>
    <submittedName>
        <fullName evidence="10">ABC transporter permease/substrate-binding protein</fullName>
    </submittedName>
</protein>
<dbReference type="InterPro" id="IPR000515">
    <property type="entry name" value="MetI-like"/>
</dbReference>
<feature type="transmembrane region" description="Helical" evidence="8">
    <location>
        <begin position="54"/>
        <end position="74"/>
    </location>
</feature>
<reference evidence="11" key="1">
    <citation type="journal article" date="2019" name="Int. J. Syst. Evol. Microbiol.">
        <title>The Global Catalogue of Microorganisms (GCM) 10K type strain sequencing project: providing services to taxonomists for standard genome sequencing and annotation.</title>
        <authorList>
            <consortium name="The Broad Institute Genomics Platform"/>
            <consortium name="The Broad Institute Genome Sequencing Center for Infectious Disease"/>
            <person name="Wu L."/>
            <person name="Ma J."/>
        </authorList>
    </citation>
    <scope>NUCLEOTIDE SEQUENCE [LARGE SCALE GENOMIC DNA]</scope>
    <source>
        <strain evidence="11">KCTC 13128</strain>
    </source>
</reference>
<feature type="domain" description="ABC transmembrane type-1" evidence="9">
    <location>
        <begin position="19"/>
        <end position="199"/>
    </location>
</feature>
<evidence type="ECO:0000256" key="3">
    <source>
        <dbReference type="ARBA" id="ARBA00022692"/>
    </source>
</evidence>
<comment type="similarity">
    <text evidence="6">In the C-terminal section; belongs to the OsmX family.</text>
</comment>
<keyword evidence="3 8" id="KW-0812">Transmembrane</keyword>
<keyword evidence="11" id="KW-1185">Reference proteome</keyword>
<comment type="similarity">
    <text evidence="8">Belongs to the binding-protein-dependent transport system permease family.</text>
</comment>
<dbReference type="InterPro" id="IPR007210">
    <property type="entry name" value="ABC_Gly_betaine_transp_sub-bd"/>
</dbReference>
<dbReference type="Pfam" id="PF00528">
    <property type="entry name" value="BPD_transp_1"/>
    <property type="match status" value="1"/>
</dbReference>
<evidence type="ECO:0000259" key="9">
    <source>
        <dbReference type="PROSITE" id="PS50928"/>
    </source>
</evidence>
<dbReference type="PROSITE" id="PS50928">
    <property type="entry name" value="ABC_TM1"/>
    <property type="match status" value="1"/>
</dbReference>
<dbReference type="PANTHER" id="PTHR30177:SF4">
    <property type="entry name" value="OSMOPROTECTANT IMPORT PERMEASE PROTEIN OSMW"/>
    <property type="match status" value="1"/>
</dbReference>
<evidence type="ECO:0000256" key="4">
    <source>
        <dbReference type="ARBA" id="ARBA00022989"/>
    </source>
</evidence>
<name>A0ABV7CRE3_9BACI</name>
<evidence type="ECO:0000256" key="5">
    <source>
        <dbReference type="ARBA" id="ARBA00023136"/>
    </source>
</evidence>
<evidence type="ECO:0000256" key="2">
    <source>
        <dbReference type="ARBA" id="ARBA00022448"/>
    </source>
</evidence>
<keyword evidence="4 8" id="KW-1133">Transmembrane helix</keyword>
<dbReference type="PANTHER" id="PTHR30177">
    <property type="entry name" value="GLYCINE BETAINE/L-PROLINE TRANSPORT SYSTEM PERMEASE PROTEIN PROW"/>
    <property type="match status" value="1"/>
</dbReference>
<gene>
    <name evidence="10" type="ORF">ACFOGI_01155</name>
</gene>
<organism evidence="10 11">
    <name type="scientific">Virgibacillus xinjiangensis</name>
    <dbReference type="NCBI Taxonomy" id="393090"/>
    <lineage>
        <taxon>Bacteria</taxon>
        <taxon>Bacillati</taxon>
        <taxon>Bacillota</taxon>
        <taxon>Bacilli</taxon>
        <taxon>Bacillales</taxon>
        <taxon>Bacillaceae</taxon>
        <taxon>Virgibacillus</taxon>
    </lineage>
</organism>
<dbReference type="SUPFAM" id="SSF53850">
    <property type="entry name" value="Periplasmic binding protein-like II"/>
    <property type="match status" value="1"/>
</dbReference>
<dbReference type="InterPro" id="IPR051204">
    <property type="entry name" value="ABC_transp_perm/SBD"/>
</dbReference>
<comment type="similarity">
    <text evidence="7">In the N-terminal section; belongs to the binding-protein-dependent transport system permease family.</text>
</comment>
<feature type="transmembrane region" description="Helical" evidence="8">
    <location>
        <begin position="147"/>
        <end position="172"/>
    </location>
</feature>
<dbReference type="Gene3D" id="1.10.3720.10">
    <property type="entry name" value="MetI-like"/>
    <property type="match status" value="1"/>
</dbReference>
<dbReference type="Proteomes" id="UP001595279">
    <property type="component" value="Unassembled WGS sequence"/>
</dbReference>
<evidence type="ECO:0000313" key="11">
    <source>
        <dbReference type="Proteomes" id="UP001595279"/>
    </source>
</evidence>
<comment type="caution">
    <text evidence="10">The sequence shown here is derived from an EMBL/GenBank/DDBJ whole genome shotgun (WGS) entry which is preliminary data.</text>
</comment>
<dbReference type="InterPro" id="IPR035906">
    <property type="entry name" value="MetI-like_sf"/>
</dbReference>
<keyword evidence="5 8" id="KW-0472">Membrane</keyword>
<feature type="transmembrane region" description="Helical" evidence="8">
    <location>
        <begin position="178"/>
        <end position="199"/>
    </location>
</feature>
<feature type="transmembrane region" description="Helical" evidence="8">
    <location>
        <begin position="211"/>
        <end position="230"/>
    </location>
</feature>
<dbReference type="RefSeq" id="WP_390267141.1">
    <property type="nucleotide sequence ID" value="NZ_JBHRSA010000004.1"/>
</dbReference>
<evidence type="ECO:0000256" key="1">
    <source>
        <dbReference type="ARBA" id="ARBA00004141"/>
    </source>
</evidence>
<sequence length="508" mass="55759">MSEFISVLQSRQDQLYQTLWEHLQISILALLIAIIISVPVGIILTRYQKVADPVIGVSAVLQTIPSLAVLAFLIPFFGIGTTPAIVALTIYGILPILRNTYTGIKEVDPALKEAATGMGMNSYKRLTKVELPLAMPVIMAGIRTSMVLIVGTTTIAALIGAGGLGELILLGIDRGADVHLILLGAIPAALLAIFLDVILRGLEKVSGKIGFKSLLAVLVSALLIVSIPFFTTKDSRADLVIGGKMGSEPEILINMYKLLIEEDTDLTVALEPGLGKTAFVFTALQEGDIDIYPEFTGTALVTHLEQQAESNEAGDVYEQAKKGMKQTYGMEFLQPMKFNNTYAVATTRELAERYNLETIGDLRKVQDEITAGFTLEFTDRYDGYVGMQDVYNIDISNIRTMEPGIRQDALSNGEVEVIDAYATDSYMVELGLVTLEDTENLFPPYQGAPLIREETLQQYPELEGSLNQLGGKITDDEMRQMNYQVDYEDRSPHDVAREYLVEEGLLEN</sequence>
<dbReference type="CDD" id="cd06261">
    <property type="entry name" value="TM_PBP2"/>
    <property type="match status" value="1"/>
</dbReference>
<dbReference type="Gene3D" id="3.40.190.120">
    <property type="entry name" value="Osmoprotection protein (prox), domain 2"/>
    <property type="match status" value="1"/>
</dbReference>
<evidence type="ECO:0000313" key="10">
    <source>
        <dbReference type="EMBL" id="MFC3038858.1"/>
    </source>
</evidence>
<proteinExistence type="inferred from homology"/>
<accession>A0ABV7CRE3</accession>
<dbReference type="InterPro" id="IPR058089">
    <property type="entry name" value="EgtUBC_SBD"/>
</dbReference>
<dbReference type="Pfam" id="PF04069">
    <property type="entry name" value="OpuAC"/>
    <property type="match status" value="1"/>
</dbReference>
<feature type="transmembrane region" description="Helical" evidence="8">
    <location>
        <begin position="25"/>
        <end position="47"/>
    </location>
</feature>
<dbReference type="EMBL" id="JBHRSA010000004">
    <property type="protein sequence ID" value="MFC3038858.1"/>
    <property type="molecule type" value="Genomic_DNA"/>
</dbReference>
<comment type="subcellular location">
    <subcellularLocation>
        <location evidence="8">Cell membrane</location>
        <topology evidence="8">Multi-pass membrane protein</topology>
    </subcellularLocation>
    <subcellularLocation>
        <location evidence="1">Membrane</location>
        <topology evidence="1">Multi-pass membrane protein</topology>
    </subcellularLocation>
</comment>
<dbReference type="Gene3D" id="3.40.190.10">
    <property type="entry name" value="Periplasmic binding protein-like II"/>
    <property type="match status" value="1"/>
</dbReference>
<dbReference type="CDD" id="cd13610">
    <property type="entry name" value="PBP2_ChoS"/>
    <property type="match status" value="1"/>
</dbReference>
<dbReference type="SUPFAM" id="SSF161098">
    <property type="entry name" value="MetI-like"/>
    <property type="match status" value="1"/>
</dbReference>